<evidence type="ECO:0000313" key="3">
    <source>
        <dbReference type="Proteomes" id="UP000030653"/>
    </source>
</evidence>
<sequence length="78" mass="8731">MDLIFHILSSRPARDFRRPPQLPSPQPSHQAPQPQPIPYPTSASSHSSSRQGQPVIPNKEKPHKARKSFFAAIRNIGN</sequence>
<feature type="region of interest" description="Disordered" evidence="1">
    <location>
        <begin position="8"/>
        <end position="78"/>
    </location>
</feature>
<gene>
    <name evidence="2" type="ORF">DACRYDRAFT_115872</name>
</gene>
<evidence type="ECO:0000256" key="1">
    <source>
        <dbReference type="SAM" id="MobiDB-lite"/>
    </source>
</evidence>
<dbReference type="HOGENOM" id="CLU_2628506_0_0_1"/>
<organism evidence="2 3">
    <name type="scientific">Dacryopinax primogenitus (strain DJM 731)</name>
    <name type="common">Brown rot fungus</name>
    <dbReference type="NCBI Taxonomy" id="1858805"/>
    <lineage>
        <taxon>Eukaryota</taxon>
        <taxon>Fungi</taxon>
        <taxon>Dikarya</taxon>
        <taxon>Basidiomycota</taxon>
        <taxon>Agaricomycotina</taxon>
        <taxon>Dacrymycetes</taxon>
        <taxon>Dacrymycetales</taxon>
        <taxon>Dacrymycetaceae</taxon>
        <taxon>Dacryopinax</taxon>
    </lineage>
</organism>
<dbReference type="GeneID" id="63685151"/>
<evidence type="ECO:0000313" key="2">
    <source>
        <dbReference type="EMBL" id="EJU02916.1"/>
    </source>
</evidence>
<protein>
    <submittedName>
        <fullName evidence="2">Uncharacterized protein</fullName>
    </submittedName>
</protein>
<reference evidence="2 3" key="1">
    <citation type="journal article" date="2012" name="Science">
        <title>The Paleozoic origin of enzymatic lignin decomposition reconstructed from 31 fungal genomes.</title>
        <authorList>
            <person name="Floudas D."/>
            <person name="Binder M."/>
            <person name="Riley R."/>
            <person name="Barry K."/>
            <person name="Blanchette R.A."/>
            <person name="Henrissat B."/>
            <person name="Martinez A.T."/>
            <person name="Otillar R."/>
            <person name="Spatafora J.W."/>
            <person name="Yadav J.S."/>
            <person name="Aerts A."/>
            <person name="Benoit I."/>
            <person name="Boyd A."/>
            <person name="Carlson A."/>
            <person name="Copeland A."/>
            <person name="Coutinho P.M."/>
            <person name="de Vries R.P."/>
            <person name="Ferreira P."/>
            <person name="Findley K."/>
            <person name="Foster B."/>
            <person name="Gaskell J."/>
            <person name="Glotzer D."/>
            <person name="Gorecki P."/>
            <person name="Heitman J."/>
            <person name="Hesse C."/>
            <person name="Hori C."/>
            <person name="Igarashi K."/>
            <person name="Jurgens J.A."/>
            <person name="Kallen N."/>
            <person name="Kersten P."/>
            <person name="Kohler A."/>
            <person name="Kuees U."/>
            <person name="Kumar T.K.A."/>
            <person name="Kuo A."/>
            <person name="LaButti K."/>
            <person name="Larrondo L.F."/>
            <person name="Lindquist E."/>
            <person name="Ling A."/>
            <person name="Lombard V."/>
            <person name="Lucas S."/>
            <person name="Lundell T."/>
            <person name="Martin R."/>
            <person name="McLaughlin D.J."/>
            <person name="Morgenstern I."/>
            <person name="Morin E."/>
            <person name="Murat C."/>
            <person name="Nagy L.G."/>
            <person name="Nolan M."/>
            <person name="Ohm R.A."/>
            <person name="Patyshakuliyeva A."/>
            <person name="Rokas A."/>
            <person name="Ruiz-Duenas F.J."/>
            <person name="Sabat G."/>
            <person name="Salamov A."/>
            <person name="Samejima M."/>
            <person name="Schmutz J."/>
            <person name="Slot J.C."/>
            <person name="St John F."/>
            <person name="Stenlid J."/>
            <person name="Sun H."/>
            <person name="Sun S."/>
            <person name="Syed K."/>
            <person name="Tsang A."/>
            <person name="Wiebenga A."/>
            <person name="Young D."/>
            <person name="Pisabarro A."/>
            <person name="Eastwood D.C."/>
            <person name="Martin F."/>
            <person name="Cullen D."/>
            <person name="Grigoriev I.V."/>
            <person name="Hibbett D.S."/>
        </authorList>
    </citation>
    <scope>NUCLEOTIDE SEQUENCE [LARGE SCALE GENOMIC DNA]</scope>
    <source>
        <strain evidence="2 3">DJM-731 SS1</strain>
    </source>
</reference>
<proteinExistence type="predicted"/>
<dbReference type="EMBL" id="JH795861">
    <property type="protein sequence ID" value="EJU02916.1"/>
    <property type="molecule type" value="Genomic_DNA"/>
</dbReference>
<accession>M5FXY7</accession>
<feature type="non-terminal residue" evidence="2">
    <location>
        <position position="78"/>
    </location>
</feature>
<keyword evidence="3" id="KW-1185">Reference proteome</keyword>
<dbReference type="Proteomes" id="UP000030653">
    <property type="component" value="Unassembled WGS sequence"/>
</dbReference>
<dbReference type="AlphaFoldDB" id="M5FXY7"/>
<name>M5FXY7_DACPD</name>
<dbReference type="RefSeq" id="XP_040629810.1">
    <property type="nucleotide sequence ID" value="XM_040770089.1"/>
</dbReference>